<protein>
    <submittedName>
        <fullName evidence="2">Uncharacterized protein</fullName>
    </submittedName>
</protein>
<dbReference type="EMBL" id="MGIP01000019">
    <property type="protein sequence ID" value="OGM90586.1"/>
    <property type="molecule type" value="Genomic_DNA"/>
</dbReference>
<comment type="caution">
    <text evidence="2">The sequence shown here is derived from an EMBL/GenBank/DDBJ whole genome shotgun (WGS) entry which is preliminary data.</text>
</comment>
<organism evidence="2 3">
    <name type="scientific">Candidatus Wolfebacteria bacterium RIFCSPHIGHO2_01_FULL_48_22</name>
    <dbReference type="NCBI Taxonomy" id="1802555"/>
    <lineage>
        <taxon>Bacteria</taxon>
        <taxon>Candidatus Wolfeibacteriota</taxon>
    </lineage>
</organism>
<reference evidence="2 3" key="1">
    <citation type="journal article" date="2016" name="Nat. Commun.">
        <title>Thousands of microbial genomes shed light on interconnected biogeochemical processes in an aquifer system.</title>
        <authorList>
            <person name="Anantharaman K."/>
            <person name="Brown C.T."/>
            <person name="Hug L.A."/>
            <person name="Sharon I."/>
            <person name="Castelle C.J."/>
            <person name="Probst A.J."/>
            <person name="Thomas B.C."/>
            <person name="Singh A."/>
            <person name="Wilkins M.J."/>
            <person name="Karaoz U."/>
            <person name="Brodie E.L."/>
            <person name="Williams K.H."/>
            <person name="Hubbard S.S."/>
            <person name="Banfield J.F."/>
        </authorList>
    </citation>
    <scope>NUCLEOTIDE SEQUENCE [LARGE SCALE GENOMIC DNA]</scope>
</reference>
<proteinExistence type="predicted"/>
<feature type="chain" id="PRO_5009535168" evidence="1">
    <location>
        <begin position="28"/>
        <end position="224"/>
    </location>
</feature>
<sequence length="224" mass="25158">MNKRFPHLFVPVFFTFLFAVLALSAQAADPQFLVTWKAQTKVPVWYEGKALAVQNSSVLVSLAMVEQSGKLLNLSGSEIRWYLKGELVQKGTGLTSISVLNKDFSGNYIDLKVSVEYADQQSGRRFIDAYYTIPIVSPKAVVEYKNLQPSYVAGSDLLVKGYPFFFTNSYLKSEWDLGGSQKVQDSYELRIEQAPAGIRSIQFAVWNPSRVLEKAQSTLYLQSN</sequence>
<gene>
    <name evidence="2" type="ORF">A2755_03465</name>
</gene>
<dbReference type="Proteomes" id="UP000177029">
    <property type="component" value="Unassembled WGS sequence"/>
</dbReference>
<evidence type="ECO:0000256" key="1">
    <source>
        <dbReference type="SAM" id="SignalP"/>
    </source>
</evidence>
<feature type="signal peptide" evidence="1">
    <location>
        <begin position="1"/>
        <end position="27"/>
    </location>
</feature>
<keyword evidence="1" id="KW-0732">Signal</keyword>
<accession>A0A1F8DQ94</accession>
<evidence type="ECO:0000313" key="2">
    <source>
        <dbReference type="EMBL" id="OGM90586.1"/>
    </source>
</evidence>
<dbReference type="AlphaFoldDB" id="A0A1F8DQ94"/>
<name>A0A1F8DQ94_9BACT</name>
<dbReference type="STRING" id="1802555.A2755_03465"/>
<evidence type="ECO:0000313" key="3">
    <source>
        <dbReference type="Proteomes" id="UP000177029"/>
    </source>
</evidence>